<dbReference type="PANTHER" id="PTHR37419:SF8">
    <property type="entry name" value="TOXIN YJJJ"/>
    <property type="match status" value="1"/>
</dbReference>
<dbReference type="InterPro" id="IPR012893">
    <property type="entry name" value="HipA-like_C"/>
</dbReference>
<keyword evidence="3 7" id="KW-0418">Kinase</keyword>
<proteinExistence type="inferred from homology"/>
<dbReference type="PANTHER" id="PTHR37419">
    <property type="entry name" value="SERINE/THREONINE-PROTEIN KINASE TOXIN HIPA"/>
    <property type="match status" value="1"/>
</dbReference>
<dbReference type="Pfam" id="PF07804">
    <property type="entry name" value="HipA_C"/>
    <property type="match status" value="1"/>
</dbReference>
<dbReference type="GO" id="GO:0004674">
    <property type="term" value="F:protein serine/threonine kinase activity"/>
    <property type="evidence" value="ECO:0007669"/>
    <property type="project" value="TreeGrafter"/>
</dbReference>
<dbReference type="InterPro" id="IPR017508">
    <property type="entry name" value="HipA_N1"/>
</dbReference>
<dbReference type="OrthoDB" id="9805913at2"/>
<evidence type="ECO:0000256" key="3">
    <source>
        <dbReference type="ARBA" id="ARBA00022777"/>
    </source>
</evidence>
<evidence type="ECO:0000256" key="2">
    <source>
        <dbReference type="ARBA" id="ARBA00022679"/>
    </source>
</evidence>
<protein>
    <submittedName>
        <fullName evidence="7">Serine/threonine-protein kinase HipA</fullName>
    </submittedName>
</protein>
<accession>A0A1Y6CWG2</accession>
<evidence type="ECO:0000256" key="1">
    <source>
        <dbReference type="ARBA" id="ARBA00010164"/>
    </source>
</evidence>
<evidence type="ECO:0000259" key="5">
    <source>
        <dbReference type="Pfam" id="PF07804"/>
    </source>
</evidence>
<feature type="domain" description="HipA-like C-terminal" evidence="5">
    <location>
        <begin position="168"/>
        <end position="402"/>
    </location>
</feature>
<evidence type="ECO:0000259" key="6">
    <source>
        <dbReference type="Pfam" id="PF13657"/>
    </source>
</evidence>
<feature type="region of interest" description="Disordered" evidence="4">
    <location>
        <begin position="430"/>
        <end position="451"/>
    </location>
</feature>
<gene>
    <name evidence="7" type="ORF">SAMN02949497_2349</name>
</gene>
<feature type="compositionally biased region" description="Acidic residues" evidence="4">
    <location>
        <begin position="441"/>
        <end position="451"/>
    </location>
</feature>
<comment type="similarity">
    <text evidence="1">Belongs to the HipA Ser/Thr kinase family.</text>
</comment>
<evidence type="ECO:0000313" key="7">
    <source>
        <dbReference type="EMBL" id="SMF95009.1"/>
    </source>
</evidence>
<dbReference type="Proteomes" id="UP000192923">
    <property type="component" value="Unassembled WGS sequence"/>
</dbReference>
<feature type="domain" description="HipA N-terminal subdomain 1" evidence="6">
    <location>
        <begin position="9"/>
        <end position="124"/>
    </location>
</feature>
<dbReference type="STRING" id="1760988.SAMN02949497_2349"/>
<dbReference type="RefSeq" id="WP_085212874.1">
    <property type="nucleotide sequence ID" value="NZ_FXAM01000001.1"/>
</dbReference>
<reference evidence="7 8" key="1">
    <citation type="submission" date="2016-12" db="EMBL/GenBank/DDBJ databases">
        <authorList>
            <person name="Song W.-J."/>
            <person name="Kurnit D.M."/>
        </authorList>
    </citation>
    <scope>NUCLEOTIDE SEQUENCE [LARGE SCALE GENOMIC DNA]</scope>
    <source>
        <strain evidence="7 8">175</strain>
    </source>
</reference>
<sequence length="451" mass="50281">MSKANVVLVKLWGKLVGVVSGNRHRPGIYSFQYDRKFLSSDPELNLSPALGNAFPFNAAPKFFPSLNPETFHGLPGLIADALPDKFGNALIDAYMVNLGIAPSDISTMQRLLYMGHRGMGALEFEPAMTSKEEKVAVPLVMSELVENARRALCGKIEDVGPDIIRIGSSAGGARAKAVVGFNSESNDLVSGQFDLPDGYEHWLLKFDGVGENGNFGSTNGFGRIEYAYHLMARAAGIDMMECRLLEEGGRAHFMTKRFDRVGNEKLHAQSLCALLHADFNVPYVHDYGLYFRTVQILRLGKLALGQSYRRMVFNVMSKNCDDHTKNLSFLMDKNGSWSLAPAYDLSYAHNPAEGKWTRQHQMLINGKAKDITERDLLEVAHQFNINHANEIIHEVKEAVSQWEYFGNQAGVEPETIDFIERHHELVRSRPFFTGPPKIEGETDDEDGSPKL</sequence>
<dbReference type="EMBL" id="FXAM01000001">
    <property type="protein sequence ID" value="SMF95009.1"/>
    <property type="molecule type" value="Genomic_DNA"/>
</dbReference>
<evidence type="ECO:0000313" key="8">
    <source>
        <dbReference type="Proteomes" id="UP000192923"/>
    </source>
</evidence>
<dbReference type="Pfam" id="PF13657">
    <property type="entry name" value="Couple_hipA"/>
    <property type="match status" value="1"/>
</dbReference>
<dbReference type="GO" id="GO:0005829">
    <property type="term" value="C:cytosol"/>
    <property type="evidence" value="ECO:0007669"/>
    <property type="project" value="TreeGrafter"/>
</dbReference>
<keyword evidence="8" id="KW-1185">Reference proteome</keyword>
<dbReference type="AlphaFoldDB" id="A0A1Y6CWG2"/>
<name>A0A1Y6CWG2_9GAMM</name>
<organism evidence="7 8">
    <name type="scientific">Methylomagnum ishizawai</name>
    <dbReference type="NCBI Taxonomy" id="1760988"/>
    <lineage>
        <taxon>Bacteria</taxon>
        <taxon>Pseudomonadati</taxon>
        <taxon>Pseudomonadota</taxon>
        <taxon>Gammaproteobacteria</taxon>
        <taxon>Methylococcales</taxon>
        <taxon>Methylococcaceae</taxon>
        <taxon>Methylomagnum</taxon>
    </lineage>
</organism>
<dbReference type="InterPro" id="IPR052028">
    <property type="entry name" value="HipA_Ser/Thr_kinase"/>
</dbReference>
<keyword evidence="2" id="KW-0808">Transferase</keyword>
<evidence type="ECO:0000256" key="4">
    <source>
        <dbReference type="SAM" id="MobiDB-lite"/>
    </source>
</evidence>